<reference evidence="1 2" key="1">
    <citation type="journal article" date="2016" name="Appl. Environ. Microbiol.">
        <title>Function and Phylogeny of Bacterial Butyryl Coenzyme A:Acetate Transferases and Their Diversity in the Proximal Colon of Swine.</title>
        <authorList>
            <person name="Trachsel J."/>
            <person name="Bayles D.O."/>
            <person name="Looft T."/>
            <person name="Levine U.Y."/>
            <person name="Allen H.K."/>
        </authorList>
    </citation>
    <scope>NUCLEOTIDE SEQUENCE [LARGE SCALE GENOMIC DNA]</scope>
    <source>
        <strain evidence="1 2">68-3-10</strain>
    </source>
</reference>
<dbReference type="Proteomes" id="UP000187404">
    <property type="component" value="Unassembled WGS sequence"/>
</dbReference>
<evidence type="ECO:0000313" key="2">
    <source>
        <dbReference type="Proteomes" id="UP000187404"/>
    </source>
</evidence>
<sequence>MLEKSDLKEIGKKALAEMFGIEFVKKYGQNICLCMDRVVADEPFSVAATADTNPPKDFRIGDESESEYVAFVTINPKTGEVYKDYSNSRLPQLK</sequence>
<dbReference type="AlphaFoldDB" id="A0A1Q9JKR7"/>
<protein>
    <submittedName>
        <fullName evidence="1">Uncharacterized protein</fullName>
    </submittedName>
</protein>
<organism evidence="1 2">
    <name type="scientific">Hornefia porci</name>
    <dbReference type="NCBI Taxonomy" id="2652292"/>
    <lineage>
        <taxon>Bacteria</taxon>
        <taxon>Bacillati</taxon>
        <taxon>Bacillota</taxon>
        <taxon>Clostridia</taxon>
        <taxon>Peptostreptococcales</taxon>
        <taxon>Anaerovoracaceae</taxon>
        <taxon>Hornefia</taxon>
    </lineage>
</organism>
<evidence type="ECO:0000313" key="1">
    <source>
        <dbReference type="EMBL" id="OLR56812.1"/>
    </source>
</evidence>
<dbReference type="RefSeq" id="WP_075714735.1">
    <property type="nucleotide sequence ID" value="NZ_MJIE01000001.1"/>
</dbReference>
<proteinExistence type="predicted"/>
<keyword evidence="2" id="KW-1185">Reference proteome</keyword>
<name>A0A1Q9JKR7_9FIRM</name>
<comment type="caution">
    <text evidence="1">The sequence shown here is derived from an EMBL/GenBank/DDBJ whole genome shotgun (WGS) entry which is preliminary data.</text>
</comment>
<accession>A0A1Q9JKR7</accession>
<dbReference type="OrthoDB" id="9935209at2"/>
<dbReference type="EMBL" id="MJIE01000001">
    <property type="protein sequence ID" value="OLR56812.1"/>
    <property type="molecule type" value="Genomic_DNA"/>
</dbReference>
<gene>
    <name evidence="1" type="ORF">BHK98_12500</name>
</gene>